<feature type="region of interest" description="Disordered" evidence="1">
    <location>
        <begin position="285"/>
        <end position="394"/>
    </location>
</feature>
<evidence type="ECO:0000313" key="2">
    <source>
        <dbReference type="EMBL" id="KWX21766.1"/>
    </source>
</evidence>
<sequence>MADKGFRRSLTAGVALAGAGVISLGSIAALPDADVEIAAVAPRVVSTEVQHVNFAEYAQILAAGATEALELSGDALFRKVPELWQTVQATWPDADLTHWNYALVADMVFAPIAPLVIGPFNDAVADVLARQFPALETEIRQLPELVEYTAVRLVGPLLSAIGGAGMAHSEIFYSMTTGELQPFFEAVVRAPFHVVDGLLNGGYGDLGPLLPGREGDYIPAPGILTPWGEEPAPRDIKTPEDVETAEVSTAVEEVEAVVEADETEDATVSPLRAVVEKLTKPAVEEVAVSTETETETEVQENASATDTTDTTDTADTKTESEVAKPSRKGVQKSADRSGIRQSVKDFRSNVRDSVKKLTGNTKSTTRTDDDKKSSSSSAAGSSDSGDNSGSDSSE</sequence>
<name>A0A132PHG6_9MYCO</name>
<dbReference type="Proteomes" id="UP000070612">
    <property type="component" value="Unassembled WGS sequence"/>
</dbReference>
<gene>
    <name evidence="2" type="ORF">AFM11_23195</name>
</gene>
<protein>
    <recommendedName>
        <fullName evidence="4">PE-PGRS family protein</fullName>
    </recommendedName>
</protein>
<feature type="compositionally biased region" description="Basic and acidic residues" evidence="1">
    <location>
        <begin position="333"/>
        <end position="355"/>
    </location>
</feature>
<reference evidence="2 3" key="1">
    <citation type="submission" date="2015-07" db="EMBL/GenBank/DDBJ databases">
        <title>A draft genome sequence of Mycobacterium wolinskyi.</title>
        <authorList>
            <person name="de Man T.J."/>
            <person name="Perry K.A."/>
            <person name="Coulliette A.D."/>
            <person name="Jensen B."/>
            <person name="Toney N.C."/>
            <person name="Limbago B.M."/>
            <person name="Noble-Wang J."/>
        </authorList>
    </citation>
    <scope>NUCLEOTIDE SEQUENCE [LARGE SCALE GENOMIC DNA]</scope>
    <source>
        <strain evidence="2 3">CDC_01</strain>
    </source>
</reference>
<proteinExistence type="predicted"/>
<evidence type="ECO:0008006" key="4">
    <source>
        <dbReference type="Google" id="ProtNLM"/>
    </source>
</evidence>
<feature type="compositionally biased region" description="Basic and acidic residues" evidence="1">
    <location>
        <begin position="314"/>
        <end position="324"/>
    </location>
</feature>
<evidence type="ECO:0000256" key="1">
    <source>
        <dbReference type="SAM" id="MobiDB-lite"/>
    </source>
</evidence>
<feature type="compositionally biased region" description="Low complexity" evidence="1">
    <location>
        <begin position="374"/>
        <end position="394"/>
    </location>
</feature>
<organism evidence="2 3">
    <name type="scientific">Mycolicibacterium wolinskyi</name>
    <dbReference type="NCBI Taxonomy" id="59750"/>
    <lineage>
        <taxon>Bacteria</taxon>
        <taxon>Bacillati</taxon>
        <taxon>Actinomycetota</taxon>
        <taxon>Actinomycetes</taxon>
        <taxon>Mycobacteriales</taxon>
        <taxon>Mycobacteriaceae</taxon>
        <taxon>Mycolicibacterium</taxon>
    </lineage>
</organism>
<dbReference type="AlphaFoldDB" id="A0A132PHG6"/>
<comment type="caution">
    <text evidence="2">The sequence shown here is derived from an EMBL/GenBank/DDBJ whole genome shotgun (WGS) entry which is preliminary data.</text>
</comment>
<feature type="compositionally biased region" description="Low complexity" evidence="1">
    <location>
        <begin position="304"/>
        <end position="313"/>
    </location>
</feature>
<evidence type="ECO:0000313" key="3">
    <source>
        <dbReference type="Proteomes" id="UP000070612"/>
    </source>
</evidence>
<dbReference type="PATRIC" id="fig|59750.3.peg.1992"/>
<keyword evidence="3" id="KW-1185">Reference proteome</keyword>
<accession>A0A132PHG6</accession>
<dbReference type="EMBL" id="LGTW01000017">
    <property type="protein sequence ID" value="KWX21766.1"/>
    <property type="molecule type" value="Genomic_DNA"/>
</dbReference>